<name>A0ABW7K9Y5_9NOCA</name>
<dbReference type="EMBL" id="JBIMSN010000126">
    <property type="protein sequence ID" value="MFH5231897.1"/>
    <property type="molecule type" value="Genomic_DNA"/>
</dbReference>
<dbReference type="Proteomes" id="UP001609219">
    <property type="component" value="Unassembled WGS sequence"/>
</dbReference>
<sequence length="478" mass="51372">MRSFGGRAIALTAAAGRELFPWQQSSLIDIQGVRADGKWAAYEAALLTARQNGKTGDVESLELDWMCSEPGIPILHTAHEARTATKSLKKLLALIQGLPGAAGPPGPKNSMLASVRTGKGDEAIVMHNGSFVDFATRTASGGRGTSYERLVVDEAMIYTPESQAALLPLINTASNGQIVYAGTAPDESMQYSQIWADLYWRALAGNDPVLCYLGWLCEQGADPDDPVEWAKANPSMGHLFPVETIANARRSMRSNVSKFLVEYMSIGVWPKPGGARKHVIDMGLWGDMTEHRPPVSGPIALALEMDSAQRWVTIAAATRTIDGRIRLEIGYLEAPSPKVLDKVLDLVLAWDPCCLVMRHNSPAKSMLPDLRAKGIEPEIMSSSQDAEACGGFYTDAVNQALSHANDPRLTEPLEGAGKKTMTGGTWVWDEQTGAPLQAATAARWGLITFGAQVAAPPPSPSFDAVPENAEFDIMSAAF</sequence>
<organism evidence="1 4">
    <name type="scientific">Antrihabitans spumae</name>
    <dbReference type="NCBI Taxonomy" id="3373370"/>
    <lineage>
        <taxon>Bacteria</taxon>
        <taxon>Bacillati</taxon>
        <taxon>Actinomycetota</taxon>
        <taxon>Actinomycetes</taxon>
        <taxon>Mycobacteriales</taxon>
        <taxon>Nocardiaceae</taxon>
        <taxon>Antrihabitans</taxon>
    </lineage>
</organism>
<dbReference type="EMBL" id="JBIMSP010000012">
    <property type="protein sequence ID" value="MFH5242268.1"/>
    <property type="molecule type" value="Genomic_DNA"/>
</dbReference>
<dbReference type="RefSeq" id="WP_395124277.1">
    <property type="nucleotide sequence ID" value="NZ_JBIMSN010000126.1"/>
</dbReference>
<dbReference type="InterPro" id="IPR027417">
    <property type="entry name" value="P-loop_NTPase"/>
</dbReference>
<keyword evidence="4" id="KW-1185">Reference proteome</keyword>
<gene>
    <name evidence="2" type="ORF">ACHIPV_10275</name>
    <name evidence="1" type="ORF">ACHIRB_25490</name>
</gene>
<dbReference type="Gene3D" id="3.40.50.300">
    <property type="entry name" value="P-loop containing nucleotide triphosphate hydrolases"/>
    <property type="match status" value="1"/>
</dbReference>
<evidence type="ECO:0000313" key="1">
    <source>
        <dbReference type="EMBL" id="MFH5231897.1"/>
    </source>
</evidence>
<evidence type="ECO:0000313" key="2">
    <source>
        <dbReference type="EMBL" id="MFH5242268.1"/>
    </source>
</evidence>
<protein>
    <recommendedName>
        <fullName evidence="5">Terminase</fullName>
    </recommendedName>
</protein>
<reference evidence="3 4" key="1">
    <citation type="submission" date="2024-10" db="EMBL/GenBank/DDBJ databases">
        <authorList>
            <person name="Riesco R."/>
        </authorList>
    </citation>
    <scope>NUCLEOTIDE SEQUENCE [LARGE SCALE GENOMIC DNA]</scope>
    <source>
        <strain evidence="2 3">NCIMB 15448</strain>
        <strain evidence="1 4">NCIMB 15450</strain>
    </source>
</reference>
<accession>A0ABW7K9Y5</accession>
<evidence type="ECO:0008006" key="5">
    <source>
        <dbReference type="Google" id="ProtNLM"/>
    </source>
</evidence>
<dbReference type="Proteomes" id="UP001609176">
    <property type="component" value="Unassembled WGS sequence"/>
</dbReference>
<proteinExistence type="predicted"/>
<evidence type="ECO:0000313" key="3">
    <source>
        <dbReference type="Proteomes" id="UP001609176"/>
    </source>
</evidence>
<evidence type="ECO:0000313" key="4">
    <source>
        <dbReference type="Proteomes" id="UP001609219"/>
    </source>
</evidence>
<comment type="caution">
    <text evidence="1">The sequence shown here is derived from an EMBL/GenBank/DDBJ whole genome shotgun (WGS) entry which is preliminary data.</text>
</comment>